<dbReference type="EMBL" id="BMLV01000002">
    <property type="protein sequence ID" value="GGP04001.1"/>
    <property type="molecule type" value="Genomic_DNA"/>
</dbReference>
<evidence type="ECO:0000313" key="2">
    <source>
        <dbReference type="Proteomes" id="UP000620064"/>
    </source>
</evidence>
<accession>A0ABQ2NI71</accession>
<dbReference type="RefSeq" id="WP_188617412.1">
    <property type="nucleotide sequence ID" value="NZ_BMLV01000002.1"/>
</dbReference>
<sequence>MISILLFSCRGEDAGDLQKIDQVVNLYISDKNGLDLLNTENATAYKKIALLDLNDPNTAFKPITTFSIKKDAGNVSYLDYAAGATRILETTSGQYPENYQSEFYINLTKTISDVEVTDLDTIKILYLNDPNFFKVSKIWYNNKLVFTKVSDEANIVKIVK</sequence>
<name>A0ABQ2NI71_9FLAO</name>
<dbReference type="Proteomes" id="UP000620064">
    <property type="component" value="Unassembled WGS sequence"/>
</dbReference>
<protein>
    <recommendedName>
        <fullName evidence="3">Lipoprotein</fullName>
    </recommendedName>
</protein>
<comment type="caution">
    <text evidence="1">The sequence shown here is derived from an EMBL/GenBank/DDBJ whole genome shotgun (WGS) entry which is preliminary data.</text>
</comment>
<reference evidence="2" key="1">
    <citation type="journal article" date="2019" name="Int. J. Syst. Evol. Microbiol.">
        <title>The Global Catalogue of Microorganisms (GCM) 10K type strain sequencing project: providing services to taxonomists for standard genome sequencing and annotation.</title>
        <authorList>
            <consortium name="The Broad Institute Genomics Platform"/>
            <consortium name="The Broad Institute Genome Sequencing Center for Infectious Disease"/>
            <person name="Wu L."/>
            <person name="Ma J."/>
        </authorList>
    </citation>
    <scope>NUCLEOTIDE SEQUENCE [LARGE SCALE GENOMIC DNA]</scope>
    <source>
        <strain evidence="2">CGMCC 1.7656</strain>
    </source>
</reference>
<proteinExistence type="predicted"/>
<keyword evidence="2" id="KW-1185">Reference proteome</keyword>
<gene>
    <name evidence="1" type="ORF">GCM10010992_14570</name>
</gene>
<organism evidence="1 2">
    <name type="scientific">Cloacibacterium rupense</name>
    <dbReference type="NCBI Taxonomy" id="517423"/>
    <lineage>
        <taxon>Bacteria</taxon>
        <taxon>Pseudomonadati</taxon>
        <taxon>Bacteroidota</taxon>
        <taxon>Flavobacteriia</taxon>
        <taxon>Flavobacteriales</taxon>
        <taxon>Weeksellaceae</taxon>
    </lineage>
</organism>
<evidence type="ECO:0008006" key="3">
    <source>
        <dbReference type="Google" id="ProtNLM"/>
    </source>
</evidence>
<evidence type="ECO:0000313" key="1">
    <source>
        <dbReference type="EMBL" id="GGP04001.1"/>
    </source>
</evidence>